<dbReference type="AlphaFoldDB" id="A0A2P6PGZ7"/>
<organism evidence="1 2">
    <name type="scientific">Rosa chinensis</name>
    <name type="common">China rose</name>
    <dbReference type="NCBI Taxonomy" id="74649"/>
    <lineage>
        <taxon>Eukaryota</taxon>
        <taxon>Viridiplantae</taxon>
        <taxon>Streptophyta</taxon>
        <taxon>Embryophyta</taxon>
        <taxon>Tracheophyta</taxon>
        <taxon>Spermatophyta</taxon>
        <taxon>Magnoliopsida</taxon>
        <taxon>eudicotyledons</taxon>
        <taxon>Gunneridae</taxon>
        <taxon>Pentapetalae</taxon>
        <taxon>rosids</taxon>
        <taxon>fabids</taxon>
        <taxon>Rosales</taxon>
        <taxon>Rosaceae</taxon>
        <taxon>Rosoideae</taxon>
        <taxon>Rosoideae incertae sedis</taxon>
        <taxon>Rosa</taxon>
    </lineage>
</organism>
<evidence type="ECO:0008006" key="3">
    <source>
        <dbReference type="Google" id="ProtNLM"/>
    </source>
</evidence>
<accession>A0A2P6PGZ7</accession>
<dbReference type="STRING" id="74649.A0A2P6PGZ7"/>
<protein>
    <recommendedName>
        <fullName evidence="3">Pentatricopeptide</fullName>
    </recommendedName>
</protein>
<dbReference type="Gramene" id="PRQ21206">
    <property type="protein sequence ID" value="PRQ21206"/>
    <property type="gene ID" value="RchiOBHm_Chr7g0236631"/>
</dbReference>
<dbReference type="Proteomes" id="UP000238479">
    <property type="component" value="Chromosome 7"/>
</dbReference>
<sequence>MIASGVTPTAYTYTLIICGMAKDFSDSNFVRYAKKYFLEMLDRGLKPQYQPYMYVIDVIAYREPVEEAKKFLEQIKAKGFIPVIDDFQYKQKPPHRSIADIENMLISSSTTTLTRLFKNCSASHASPLG</sequence>
<name>A0A2P6PGZ7_ROSCH</name>
<evidence type="ECO:0000313" key="1">
    <source>
        <dbReference type="EMBL" id="PRQ21206.1"/>
    </source>
</evidence>
<gene>
    <name evidence="1" type="ORF">RchiOBHm_Chr7g0236631</name>
</gene>
<dbReference type="InterPro" id="IPR011990">
    <property type="entry name" value="TPR-like_helical_dom_sf"/>
</dbReference>
<keyword evidence="2" id="KW-1185">Reference proteome</keyword>
<proteinExistence type="predicted"/>
<reference evidence="1 2" key="1">
    <citation type="journal article" date="2018" name="Nat. Genet.">
        <title>The Rosa genome provides new insights in the design of modern roses.</title>
        <authorList>
            <person name="Bendahmane M."/>
        </authorList>
    </citation>
    <scope>NUCLEOTIDE SEQUENCE [LARGE SCALE GENOMIC DNA]</scope>
    <source>
        <strain evidence="2">cv. Old Blush</strain>
    </source>
</reference>
<dbReference type="Gene3D" id="1.25.40.10">
    <property type="entry name" value="Tetratricopeptide repeat domain"/>
    <property type="match status" value="1"/>
</dbReference>
<dbReference type="EMBL" id="PDCK01000045">
    <property type="protein sequence ID" value="PRQ21206.1"/>
    <property type="molecule type" value="Genomic_DNA"/>
</dbReference>
<comment type="caution">
    <text evidence="1">The sequence shown here is derived from an EMBL/GenBank/DDBJ whole genome shotgun (WGS) entry which is preliminary data.</text>
</comment>
<evidence type="ECO:0000313" key="2">
    <source>
        <dbReference type="Proteomes" id="UP000238479"/>
    </source>
</evidence>